<name>A0A8H7NC58_BIOOC</name>
<evidence type="ECO:0000313" key="3">
    <source>
        <dbReference type="Proteomes" id="UP000616885"/>
    </source>
</evidence>
<dbReference type="Pfam" id="PF13376">
    <property type="entry name" value="OmdA"/>
    <property type="match status" value="1"/>
</dbReference>
<sequence length="217" mass="23907">MPQKPRAATKSKAYSSPTTASAATSSPSLQNALLFADDNAFITWLEANHSTTPQGTWLLIAKKNTSPPSITYDQAVDTAICYGWIDGQRKSIPDPGTHFAQRFSPRRPRSIWSARNVAKVDTLATQGRMKPAGWAEVDAAREDGRWDRAYAGPATMETPADFLEALEGNEAAREFWGGLGRSARYSFLIRIETAVKTDTRVKRIEQFVELLGEGKTL</sequence>
<evidence type="ECO:0000256" key="1">
    <source>
        <dbReference type="SAM" id="MobiDB-lite"/>
    </source>
</evidence>
<organism evidence="2 3">
    <name type="scientific">Bionectria ochroleuca</name>
    <name type="common">Gliocladium roseum</name>
    <dbReference type="NCBI Taxonomy" id="29856"/>
    <lineage>
        <taxon>Eukaryota</taxon>
        <taxon>Fungi</taxon>
        <taxon>Dikarya</taxon>
        <taxon>Ascomycota</taxon>
        <taxon>Pezizomycotina</taxon>
        <taxon>Sordariomycetes</taxon>
        <taxon>Hypocreomycetidae</taxon>
        <taxon>Hypocreales</taxon>
        <taxon>Bionectriaceae</taxon>
        <taxon>Clonostachys</taxon>
    </lineage>
</organism>
<feature type="region of interest" description="Disordered" evidence="1">
    <location>
        <begin position="1"/>
        <end position="24"/>
    </location>
</feature>
<dbReference type="EMBL" id="JADCTT010000004">
    <property type="protein sequence ID" value="KAF9753149.1"/>
    <property type="molecule type" value="Genomic_DNA"/>
</dbReference>
<reference evidence="2" key="1">
    <citation type="submission" date="2020-10" db="EMBL/GenBank/DDBJ databases">
        <title>High-Quality Genome Resource of Clonostachys rosea strain S41 by Oxford Nanopore Long-Read Sequencing.</title>
        <authorList>
            <person name="Wang H."/>
        </authorList>
    </citation>
    <scope>NUCLEOTIDE SEQUENCE</scope>
    <source>
        <strain evidence="2">S41</strain>
    </source>
</reference>
<feature type="compositionally biased region" description="Low complexity" evidence="1">
    <location>
        <begin position="8"/>
        <end position="24"/>
    </location>
</feature>
<evidence type="ECO:0000313" key="2">
    <source>
        <dbReference type="EMBL" id="KAF9753149.1"/>
    </source>
</evidence>
<gene>
    <name evidence="2" type="ORF">IM811_011907</name>
</gene>
<protein>
    <recommendedName>
        <fullName evidence="4">Bacteriocin-protection protein</fullName>
    </recommendedName>
</protein>
<proteinExistence type="predicted"/>
<comment type="caution">
    <text evidence="2">The sequence shown here is derived from an EMBL/GenBank/DDBJ whole genome shotgun (WGS) entry which is preliminary data.</text>
</comment>
<evidence type="ECO:0008006" key="4">
    <source>
        <dbReference type="Google" id="ProtNLM"/>
    </source>
</evidence>
<dbReference type="AlphaFoldDB" id="A0A8H7NC58"/>
<dbReference type="Proteomes" id="UP000616885">
    <property type="component" value="Unassembled WGS sequence"/>
</dbReference>
<accession>A0A8H7NC58</accession>